<organism evidence="1 2">
    <name type="scientific">Stephania japonica</name>
    <dbReference type="NCBI Taxonomy" id="461633"/>
    <lineage>
        <taxon>Eukaryota</taxon>
        <taxon>Viridiplantae</taxon>
        <taxon>Streptophyta</taxon>
        <taxon>Embryophyta</taxon>
        <taxon>Tracheophyta</taxon>
        <taxon>Spermatophyta</taxon>
        <taxon>Magnoliopsida</taxon>
        <taxon>Ranunculales</taxon>
        <taxon>Menispermaceae</taxon>
        <taxon>Menispermoideae</taxon>
        <taxon>Cissampelideae</taxon>
        <taxon>Stephania</taxon>
    </lineage>
</organism>
<evidence type="ECO:0000313" key="1">
    <source>
        <dbReference type="EMBL" id="KAK9153683.1"/>
    </source>
</evidence>
<dbReference type="SUPFAM" id="SSF75304">
    <property type="entry name" value="Amidase signature (AS) enzymes"/>
    <property type="match status" value="1"/>
</dbReference>
<dbReference type="PANTHER" id="PTHR42678:SF34">
    <property type="entry name" value="OS04G0183300 PROTEIN"/>
    <property type="match status" value="1"/>
</dbReference>
<keyword evidence="2" id="KW-1185">Reference proteome</keyword>
<dbReference type="InterPro" id="IPR036928">
    <property type="entry name" value="AS_sf"/>
</dbReference>
<dbReference type="Pfam" id="PF03004">
    <property type="entry name" value="Transposase_24"/>
    <property type="match status" value="1"/>
</dbReference>
<gene>
    <name evidence="1" type="ORF">Sjap_001163</name>
</gene>
<protein>
    <submittedName>
        <fullName evidence="1">Uncharacterized protein</fullName>
    </submittedName>
</protein>
<dbReference type="InterPro" id="IPR004252">
    <property type="entry name" value="Probable_transposase_24"/>
</dbReference>
<evidence type="ECO:0000313" key="2">
    <source>
        <dbReference type="Proteomes" id="UP001417504"/>
    </source>
</evidence>
<name>A0AAP0PR77_9MAGN</name>
<reference evidence="1 2" key="1">
    <citation type="submission" date="2024-01" db="EMBL/GenBank/DDBJ databases">
        <title>Genome assemblies of Stephania.</title>
        <authorList>
            <person name="Yang L."/>
        </authorList>
    </citation>
    <scope>NUCLEOTIDE SEQUENCE [LARGE SCALE GENOMIC DNA]</scope>
    <source>
        <strain evidence="1">QJT</strain>
        <tissue evidence="1">Leaf</tissue>
    </source>
</reference>
<proteinExistence type="predicted"/>
<dbReference type="PANTHER" id="PTHR42678">
    <property type="entry name" value="AMIDASE"/>
    <property type="match status" value="1"/>
</dbReference>
<sequence>MVRITIPEWPHVSAERKEELWKLVKLRFEGLIEEQMENTLQHIGNLWKSTKQLSKFMWQEMQDISLVVYKQVIREGEIETDDPMHFVDGIPIGGGAYLVYVERVFEPNAFLWRNQNNWTTLDNALEKIILSVNEEKETVTPVIRICSSAAGDLPTRAGILFQDITTLLLDVKGFKDTIDCLLRGTRTKIYIAEVRSRGVDVTRADLWIEGHKNKNGRPHSDEIASVVEKINECQMRSSTSTSQSINKDSIAQMFGPEHQGRVRGLGFGVTPTSVRATTQSSILVRKLQGDFQRLEEKHEQLAELVRSQQMPPSSRQQQYNPPNLCGKKSICSSAAAAEHGFVDLEDIVGKASLRKSAAVNEEKEMVTPVIRICSSAAGDFPTTEVVGYEFSIREATILDIQTAFKQYKVTSRELVEFYIGEISRLNPVVHGVIEVNPDALRQADKADAERKAGDLVLLSLAWNPYFIERQYRNNGQSRHHCRLIRIAWLSCSSRCRCSGETKDGRSNYLGEGQPQ</sequence>
<accession>A0AAP0PR77</accession>
<dbReference type="Gene3D" id="3.90.1300.10">
    <property type="entry name" value="Amidase signature (AS) domain"/>
    <property type="match status" value="1"/>
</dbReference>
<dbReference type="EMBL" id="JBBNAE010000001">
    <property type="protein sequence ID" value="KAK9153683.1"/>
    <property type="molecule type" value="Genomic_DNA"/>
</dbReference>
<dbReference type="AlphaFoldDB" id="A0AAP0PR77"/>
<dbReference type="Proteomes" id="UP001417504">
    <property type="component" value="Unassembled WGS sequence"/>
</dbReference>
<comment type="caution">
    <text evidence="1">The sequence shown here is derived from an EMBL/GenBank/DDBJ whole genome shotgun (WGS) entry which is preliminary data.</text>
</comment>